<proteinExistence type="predicted"/>
<evidence type="ECO:0000256" key="1">
    <source>
        <dbReference type="SAM" id="Phobius"/>
    </source>
</evidence>
<feature type="transmembrane region" description="Helical" evidence="1">
    <location>
        <begin position="50"/>
        <end position="68"/>
    </location>
</feature>
<keyword evidence="3" id="KW-1185">Reference proteome</keyword>
<evidence type="ECO:0000313" key="2">
    <source>
        <dbReference type="EMBL" id="KAI9639422.1"/>
    </source>
</evidence>
<dbReference type="Proteomes" id="UP001164286">
    <property type="component" value="Unassembled WGS sequence"/>
</dbReference>
<feature type="transmembrane region" description="Helical" evidence="1">
    <location>
        <begin position="135"/>
        <end position="154"/>
    </location>
</feature>
<dbReference type="RefSeq" id="XP_052949199.1">
    <property type="nucleotide sequence ID" value="XM_053090740.1"/>
</dbReference>
<dbReference type="EMBL" id="JAKWFO010000001">
    <property type="protein sequence ID" value="KAI9639422.1"/>
    <property type="molecule type" value="Genomic_DNA"/>
</dbReference>
<name>A0AA38HE04_9TREE</name>
<evidence type="ECO:0000313" key="3">
    <source>
        <dbReference type="Proteomes" id="UP001164286"/>
    </source>
</evidence>
<keyword evidence="1" id="KW-0472">Membrane</keyword>
<accession>A0AA38HE04</accession>
<feature type="transmembrane region" description="Helical" evidence="1">
    <location>
        <begin position="197"/>
        <end position="218"/>
    </location>
</feature>
<feature type="transmembrane region" description="Helical" evidence="1">
    <location>
        <begin position="20"/>
        <end position="38"/>
    </location>
</feature>
<keyword evidence="1" id="KW-0812">Transmembrane</keyword>
<protein>
    <submittedName>
        <fullName evidence="2">Uncharacterized protein</fullName>
    </submittedName>
</protein>
<gene>
    <name evidence="2" type="ORF">MKK02DRAFT_39719</name>
</gene>
<reference evidence="2" key="1">
    <citation type="journal article" date="2022" name="G3 (Bethesda)">
        <title>High quality genome of the basidiomycete yeast Dioszegia hungarica PDD-24b-2 isolated from cloud water.</title>
        <authorList>
            <person name="Jarrige D."/>
            <person name="Haridas S."/>
            <person name="Bleykasten-Grosshans C."/>
            <person name="Joly M."/>
            <person name="Nadalig T."/>
            <person name="Sancelme M."/>
            <person name="Vuilleumier S."/>
            <person name="Grigoriev I.V."/>
            <person name="Amato P."/>
            <person name="Bringel F."/>
        </authorList>
    </citation>
    <scope>NUCLEOTIDE SEQUENCE</scope>
    <source>
        <strain evidence="2">PDD-24b-2</strain>
    </source>
</reference>
<dbReference type="GeneID" id="77729945"/>
<organism evidence="2 3">
    <name type="scientific">Dioszegia hungarica</name>
    <dbReference type="NCBI Taxonomy" id="4972"/>
    <lineage>
        <taxon>Eukaryota</taxon>
        <taxon>Fungi</taxon>
        <taxon>Dikarya</taxon>
        <taxon>Basidiomycota</taxon>
        <taxon>Agaricomycotina</taxon>
        <taxon>Tremellomycetes</taxon>
        <taxon>Tremellales</taxon>
        <taxon>Bulleribasidiaceae</taxon>
        <taxon>Dioszegia</taxon>
    </lineage>
</organism>
<sequence>MSGSELAPSMDAMSRVRPSAALRLIWLIYIHCTINIRHTRIILPGYGKRWVLFPHIVAGLMEIFYFAILDLWADPSPPGMISLLLCVVQSVTNAILVWDLNLGIPEITRPTYLTSAILRPLLSISAHVLDSPDLHIISTYILDAFIYARLLIKYLRPTVPPYRPRYAMAITGSALIAAGSGGWRVGASSGVGALKGAVGIVGIYSGVILALMGIRAWWKGKRAVVPVASGIEEGTGVK</sequence>
<feature type="transmembrane region" description="Helical" evidence="1">
    <location>
        <begin position="166"/>
        <end position="185"/>
    </location>
</feature>
<dbReference type="AlphaFoldDB" id="A0AA38HE04"/>
<keyword evidence="1" id="KW-1133">Transmembrane helix</keyword>
<comment type="caution">
    <text evidence="2">The sequence shown here is derived from an EMBL/GenBank/DDBJ whole genome shotgun (WGS) entry which is preliminary data.</text>
</comment>